<evidence type="ECO:0000313" key="2">
    <source>
        <dbReference type="Proteomes" id="UP001165101"/>
    </source>
</evidence>
<reference evidence="1" key="1">
    <citation type="submission" date="2023-04" db="EMBL/GenBank/DDBJ databases">
        <title>Candida boidinii NBRC 1967.</title>
        <authorList>
            <person name="Ichikawa N."/>
            <person name="Sato H."/>
            <person name="Tonouchi N."/>
        </authorList>
    </citation>
    <scope>NUCLEOTIDE SEQUENCE</scope>
    <source>
        <strain evidence="1">NBRC 1967</strain>
    </source>
</reference>
<comment type="caution">
    <text evidence="1">The sequence shown here is derived from an EMBL/GenBank/DDBJ whole genome shotgun (WGS) entry which is preliminary data.</text>
</comment>
<dbReference type="EMBL" id="BSXV01000534">
    <property type="protein sequence ID" value="GME89500.1"/>
    <property type="molecule type" value="Genomic_DNA"/>
</dbReference>
<protein>
    <submittedName>
        <fullName evidence="1">Unnamed protein product</fullName>
    </submittedName>
</protein>
<dbReference type="Proteomes" id="UP001165101">
    <property type="component" value="Unassembled WGS sequence"/>
</dbReference>
<evidence type="ECO:0000313" key="1">
    <source>
        <dbReference type="EMBL" id="GME89500.1"/>
    </source>
</evidence>
<name>A0ACB5TJM4_CANBO</name>
<sequence>MESRNWIFLNCGLANIVFKYIGSNIEFKNKILRVRGFPRDKPNIDIPKTTEIYKYINDKISPFFQNDEIVDMQVVNITTQFLIDLDSKLPNDCKLSIKTSESNAILMPNIFNFYTGLDHSDFHTLKLTKHFIFHIAPQGNIIFEFKPKWLYTPPDHHVYCRNCALIIQRGEDHIACNLNLLSQEGIKDWCKKIMKSLAKINDPEINYLSLPKLFEKTLNNNLNAFKTLYKLQNVSDDYDIHSEIRGLESKEDADEDLLLSMTIKDVSIFVILNTQNDTGILKIIDLDKKSNTKAMKWKKQELELSEIYDKKFDHVPKCL</sequence>
<organism evidence="1 2">
    <name type="scientific">Candida boidinii</name>
    <name type="common">Yeast</name>
    <dbReference type="NCBI Taxonomy" id="5477"/>
    <lineage>
        <taxon>Eukaryota</taxon>
        <taxon>Fungi</taxon>
        <taxon>Dikarya</taxon>
        <taxon>Ascomycota</taxon>
        <taxon>Saccharomycotina</taxon>
        <taxon>Pichiomycetes</taxon>
        <taxon>Pichiales</taxon>
        <taxon>Pichiaceae</taxon>
        <taxon>Ogataea</taxon>
        <taxon>Ogataea/Candida clade</taxon>
    </lineage>
</organism>
<accession>A0ACB5TJM4</accession>
<proteinExistence type="predicted"/>
<gene>
    <name evidence="1" type="ORF">Cboi01_000142400</name>
</gene>
<keyword evidence="2" id="KW-1185">Reference proteome</keyword>